<comment type="caution">
    <text evidence="2">The sequence shown here is derived from an EMBL/GenBank/DDBJ whole genome shotgun (WGS) entry which is preliminary data.</text>
</comment>
<sequence>MVKMQREREREREKPSAIPLRKQRGRKQRKIKNLLINVRTARNTQNSSAPSPLLLRRSIARTPKAVLQFSAVAPSEAQGRQPTTRDREERERERLVAQA</sequence>
<evidence type="ECO:0000313" key="3">
    <source>
        <dbReference type="Proteomes" id="UP001141806"/>
    </source>
</evidence>
<dbReference type="Proteomes" id="UP001141806">
    <property type="component" value="Unassembled WGS sequence"/>
</dbReference>
<organism evidence="2 3">
    <name type="scientific">Protea cynaroides</name>
    <dbReference type="NCBI Taxonomy" id="273540"/>
    <lineage>
        <taxon>Eukaryota</taxon>
        <taxon>Viridiplantae</taxon>
        <taxon>Streptophyta</taxon>
        <taxon>Embryophyta</taxon>
        <taxon>Tracheophyta</taxon>
        <taxon>Spermatophyta</taxon>
        <taxon>Magnoliopsida</taxon>
        <taxon>Proteales</taxon>
        <taxon>Proteaceae</taxon>
        <taxon>Protea</taxon>
    </lineage>
</organism>
<reference evidence="2" key="1">
    <citation type="journal article" date="2023" name="Plant J.">
        <title>The genome of the king protea, Protea cynaroides.</title>
        <authorList>
            <person name="Chang J."/>
            <person name="Duong T.A."/>
            <person name="Schoeman C."/>
            <person name="Ma X."/>
            <person name="Roodt D."/>
            <person name="Barker N."/>
            <person name="Li Z."/>
            <person name="Van de Peer Y."/>
            <person name="Mizrachi E."/>
        </authorList>
    </citation>
    <scope>NUCLEOTIDE SEQUENCE</scope>
    <source>
        <tissue evidence="2">Young leaves</tissue>
    </source>
</reference>
<accession>A0A9Q0K091</accession>
<feature type="region of interest" description="Disordered" evidence="1">
    <location>
        <begin position="71"/>
        <end position="99"/>
    </location>
</feature>
<protein>
    <submittedName>
        <fullName evidence="2">Uncharacterized protein</fullName>
    </submittedName>
</protein>
<proteinExistence type="predicted"/>
<feature type="compositionally biased region" description="Basic and acidic residues" evidence="1">
    <location>
        <begin position="83"/>
        <end position="99"/>
    </location>
</feature>
<dbReference type="EMBL" id="JAMYWD010000010">
    <property type="protein sequence ID" value="KAJ4958456.1"/>
    <property type="molecule type" value="Genomic_DNA"/>
</dbReference>
<feature type="region of interest" description="Disordered" evidence="1">
    <location>
        <begin position="1"/>
        <end position="27"/>
    </location>
</feature>
<keyword evidence="3" id="KW-1185">Reference proteome</keyword>
<dbReference type="AlphaFoldDB" id="A0A9Q0K091"/>
<feature type="compositionally biased region" description="Basic and acidic residues" evidence="1">
    <location>
        <begin position="1"/>
        <end position="15"/>
    </location>
</feature>
<evidence type="ECO:0000256" key="1">
    <source>
        <dbReference type="SAM" id="MobiDB-lite"/>
    </source>
</evidence>
<evidence type="ECO:0000313" key="2">
    <source>
        <dbReference type="EMBL" id="KAJ4958456.1"/>
    </source>
</evidence>
<gene>
    <name evidence="2" type="ORF">NE237_025567</name>
</gene>
<name>A0A9Q0K091_9MAGN</name>